<dbReference type="SUPFAM" id="SSF51735">
    <property type="entry name" value="NAD(P)-binding Rossmann-fold domains"/>
    <property type="match status" value="1"/>
</dbReference>
<dbReference type="InterPro" id="IPR002328">
    <property type="entry name" value="ADH_Zn_CS"/>
</dbReference>
<dbReference type="PROSITE" id="PS00059">
    <property type="entry name" value="ADH_ZINC"/>
    <property type="match status" value="1"/>
</dbReference>
<protein>
    <submittedName>
        <fullName evidence="8">GroES-like protein</fullName>
    </submittedName>
</protein>
<dbReference type="GO" id="GO:0008270">
    <property type="term" value="F:zinc ion binding"/>
    <property type="evidence" value="ECO:0007669"/>
    <property type="project" value="InterPro"/>
</dbReference>
<dbReference type="Pfam" id="PF08240">
    <property type="entry name" value="ADH_N"/>
    <property type="match status" value="1"/>
</dbReference>
<keyword evidence="3 6" id="KW-0479">Metal-binding</keyword>
<dbReference type="InterPro" id="IPR011032">
    <property type="entry name" value="GroES-like_sf"/>
</dbReference>
<evidence type="ECO:0000259" key="7">
    <source>
        <dbReference type="SMART" id="SM00829"/>
    </source>
</evidence>
<dbReference type="Pfam" id="PF00107">
    <property type="entry name" value="ADH_zinc_N"/>
    <property type="match status" value="1"/>
</dbReference>
<evidence type="ECO:0000256" key="6">
    <source>
        <dbReference type="RuleBase" id="RU361277"/>
    </source>
</evidence>
<dbReference type="PANTHER" id="PTHR43350:SF2">
    <property type="entry name" value="GROES-LIKE ZINC-BINDING ALCOHOL DEHYDROGENASE FAMILY PROTEIN"/>
    <property type="match status" value="1"/>
</dbReference>
<comment type="cofactor">
    <cofactor evidence="1 6">
        <name>Zn(2+)</name>
        <dbReference type="ChEBI" id="CHEBI:29105"/>
    </cofactor>
</comment>
<dbReference type="SUPFAM" id="SSF50129">
    <property type="entry name" value="GroES-like"/>
    <property type="match status" value="1"/>
</dbReference>
<keyword evidence="4 6" id="KW-0862">Zinc</keyword>
<proteinExistence type="inferred from homology"/>
<dbReference type="Gene3D" id="3.40.50.720">
    <property type="entry name" value="NAD(P)-binding Rossmann-like Domain"/>
    <property type="match status" value="1"/>
</dbReference>
<evidence type="ECO:0000256" key="3">
    <source>
        <dbReference type="ARBA" id="ARBA00022723"/>
    </source>
</evidence>
<dbReference type="STRING" id="1858805.M5GFD7"/>
<evidence type="ECO:0000313" key="9">
    <source>
        <dbReference type="Proteomes" id="UP000030653"/>
    </source>
</evidence>
<feature type="domain" description="Enoyl reductase (ER)" evidence="7">
    <location>
        <begin position="13"/>
        <end position="369"/>
    </location>
</feature>
<keyword evidence="9" id="KW-1185">Reference proteome</keyword>
<dbReference type="Proteomes" id="UP000030653">
    <property type="component" value="Unassembled WGS sequence"/>
</dbReference>
<evidence type="ECO:0000256" key="5">
    <source>
        <dbReference type="ARBA" id="ARBA00023002"/>
    </source>
</evidence>
<evidence type="ECO:0000256" key="1">
    <source>
        <dbReference type="ARBA" id="ARBA00001947"/>
    </source>
</evidence>
<dbReference type="InterPro" id="IPR020843">
    <property type="entry name" value="ER"/>
</dbReference>
<dbReference type="OrthoDB" id="256333at2759"/>
<evidence type="ECO:0000256" key="4">
    <source>
        <dbReference type="ARBA" id="ARBA00022833"/>
    </source>
</evidence>
<accession>M5GFD7</accession>
<dbReference type="OMA" id="WYTGICH"/>
<gene>
    <name evidence="8" type="ORF">DACRYDRAFT_48247</name>
</gene>
<dbReference type="InterPro" id="IPR013149">
    <property type="entry name" value="ADH-like_C"/>
</dbReference>
<dbReference type="SMART" id="SM00829">
    <property type="entry name" value="PKS_ER"/>
    <property type="match status" value="1"/>
</dbReference>
<dbReference type="Gene3D" id="3.90.180.10">
    <property type="entry name" value="Medium-chain alcohol dehydrogenases, catalytic domain"/>
    <property type="match status" value="1"/>
</dbReference>
<dbReference type="InterPro" id="IPR013154">
    <property type="entry name" value="ADH-like_N"/>
</dbReference>
<dbReference type="InterPro" id="IPR036291">
    <property type="entry name" value="NAD(P)-bd_dom_sf"/>
</dbReference>
<organism evidence="8 9">
    <name type="scientific">Dacryopinax primogenitus (strain DJM 731)</name>
    <name type="common">Brown rot fungus</name>
    <dbReference type="NCBI Taxonomy" id="1858805"/>
    <lineage>
        <taxon>Eukaryota</taxon>
        <taxon>Fungi</taxon>
        <taxon>Dikarya</taxon>
        <taxon>Basidiomycota</taxon>
        <taxon>Agaricomycotina</taxon>
        <taxon>Dacrymycetes</taxon>
        <taxon>Dacrymycetales</taxon>
        <taxon>Dacrymycetaceae</taxon>
        <taxon>Dacryopinax</taxon>
    </lineage>
</organism>
<reference evidence="8 9" key="1">
    <citation type="journal article" date="2012" name="Science">
        <title>The Paleozoic origin of enzymatic lignin decomposition reconstructed from 31 fungal genomes.</title>
        <authorList>
            <person name="Floudas D."/>
            <person name="Binder M."/>
            <person name="Riley R."/>
            <person name="Barry K."/>
            <person name="Blanchette R.A."/>
            <person name="Henrissat B."/>
            <person name="Martinez A.T."/>
            <person name="Otillar R."/>
            <person name="Spatafora J.W."/>
            <person name="Yadav J.S."/>
            <person name="Aerts A."/>
            <person name="Benoit I."/>
            <person name="Boyd A."/>
            <person name="Carlson A."/>
            <person name="Copeland A."/>
            <person name="Coutinho P.M."/>
            <person name="de Vries R.P."/>
            <person name="Ferreira P."/>
            <person name="Findley K."/>
            <person name="Foster B."/>
            <person name="Gaskell J."/>
            <person name="Glotzer D."/>
            <person name="Gorecki P."/>
            <person name="Heitman J."/>
            <person name="Hesse C."/>
            <person name="Hori C."/>
            <person name="Igarashi K."/>
            <person name="Jurgens J.A."/>
            <person name="Kallen N."/>
            <person name="Kersten P."/>
            <person name="Kohler A."/>
            <person name="Kuees U."/>
            <person name="Kumar T.K.A."/>
            <person name="Kuo A."/>
            <person name="LaButti K."/>
            <person name="Larrondo L.F."/>
            <person name="Lindquist E."/>
            <person name="Ling A."/>
            <person name="Lombard V."/>
            <person name="Lucas S."/>
            <person name="Lundell T."/>
            <person name="Martin R."/>
            <person name="McLaughlin D.J."/>
            <person name="Morgenstern I."/>
            <person name="Morin E."/>
            <person name="Murat C."/>
            <person name="Nagy L.G."/>
            <person name="Nolan M."/>
            <person name="Ohm R.A."/>
            <person name="Patyshakuliyeva A."/>
            <person name="Rokas A."/>
            <person name="Ruiz-Duenas F.J."/>
            <person name="Sabat G."/>
            <person name="Salamov A."/>
            <person name="Samejima M."/>
            <person name="Schmutz J."/>
            <person name="Slot J.C."/>
            <person name="St John F."/>
            <person name="Stenlid J."/>
            <person name="Sun H."/>
            <person name="Sun S."/>
            <person name="Syed K."/>
            <person name="Tsang A."/>
            <person name="Wiebenga A."/>
            <person name="Young D."/>
            <person name="Pisabarro A."/>
            <person name="Eastwood D.C."/>
            <person name="Martin F."/>
            <person name="Cullen D."/>
            <person name="Grigoriev I.V."/>
            <person name="Hibbett D.S."/>
        </authorList>
    </citation>
    <scope>NUCLEOTIDE SEQUENCE [LARGE SCALE GENOMIC DNA]</scope>
    <source>
        <strain evidence="8 9">DJM-731 SS1</strain>
    </source>
</reference>
<dbReference type="RefSeq" id="XP_040630962.1">
    <property type="nucleotide sequence ID" value="XM_040774816.1"/>
</dbReference>
<comment type="similarity">
    <text evidence="2 6">Belongs to the zinc-containing alcohol dehydrogenase family.</text>
</comment>
<evidence type="ECO:0000256" key="2">
    <source>
        <dbReference type="ARBA" id="ARBA00008072"/>
    </source>
</evidence>
<dbReference type="GeneID" id="63689878"/>
<dbReference type="AlphaFoldDB" id="M5GFD7"/>
<keyword evidence="5" id="KW-0560">Oxidoreductase</keyword>
<dbReference type="HOGENOM" id="CLU_026673_14_1_1"/>
<dbReference type="PANTHER" id="PTHR43350">
    <property type="entry name" value="NAD-DEPENDENT ALCOHOL DEHYDROGENASE"/>
    <property type="match status" value="1"/>
</dbReference>
<name>M5GFD7_DACPD</name>
<evidence type="ECO:0000313" key="8">
    <source>
        <dbReference type="EMBL" id="EJU04068.1"/>
    </source>
</evidence>
<dbReference type="EMBL" id="JH795858">
    <property type="protein sequence ID" value="EJU04068.1"/>
    <property type="molecule type" value="Genomic_DNA"/>
</dbReference>
<dbReference type="GO" id="GO:0016491">
    <property type="term" value="F:oxidoreductase activity"/>
    <property type="evidence" value="ECO:0007669"/>
    <property type="project" value="UniProtKB-KW"/>
</dbReference>
<sequence>MIETQALVVDAPGEPFTLQGILLSSPQADELVVDMVASGICHTDLNVASGNLPVGGFPFVAGHEGAGIVRSVGSLVTHVQPGDPVLLSHASCGQCWTCKAQHPTYCLEFHSLNFLARRADGSCTARNSRGEEVVARFFGQSSFSRTSVVHCSSAIRVPNMTLAELRQLAPLGCGLMTGAATVRNMLCAKRGEGVAIFGAGGVGFGALFYALSAGCNPVVVVEVNEGRLALAGELGATHLLNPTRVGNVGRAIREITGGMGVHYSVETTAKEQAQLAAIKCVRKMGKVGIIGSGGDRYINVATETLILGGAQIIGVANGDAYTPEFIPHMVAEYRAGRFPLDRLTRFYKPEEMDKASKEMHSGEVVKPVIVWR</sequence>